<proteinExistence type="inferred from homology"/>
<evidence type="ECO:0000256" key="1">
    <source>
        <dbReference type="ARBA" id="ARBA00009674"/>
    </source>
</evidence>
<name>A0ABR2K4B7_9EUKA</name>
<keyword evidence="2" id="KW-0813">Transport</keyword>
<dbReference type="InterPro" id="IPR036390">
    <property type="entry name" value="WH_DNA-bd_sf"/>
</dbReference>
<gene>
    <name evidence="4" type="ORF">M9Y10_041026</name>
</gene>
<comment type="similarity">
    <text evidence="1">Belongs to the VPS25 family.</text>
</comment>
<dbReference type="Gene3D" id="1.10.10.10">
    <property type="entry name" value="Winged helix-like DNA-binding domain superfamily/Winged helix DNA-binding domain"/>
    <property type="match status" value="1"/>
</dbReference>
<evidence type="ECO:0000256" key="2">
    <source>
        <dbReference type="ARBA" id="ARBA00022448"/>
    </source>
</evidence>
<keyword evidence="3" id="KW-0653">Protein transport</keyword>
<comment type="caution">
    <text evidence="4">The sequence shown here is derived from an EMBL/GenBank/DDBJ whole genome shotgun (WGS) entry which is preliminary data.</text>
</comment>
<evidence type="ECO:0000313" key="4">
    <source>
        <dbReference type="EMBL" id="KAK8885576.1"/>
    </source>
</evidence>
<dbReference type="PANTHER" id="PTHR13149">
    <property type="entry name" value="VACUOLAR PROTEIN SORTING-ASSOCIATED PROTEIN VPS25"/>
    <property type="match status" value="1"/>
</dbReference>
<dbReference type="InterPro" id="IPR008570">
    <property type="entry name" value="ESCRT-II_cplx_Vps25-sub"/>
</dbReference>
<dbReference type="Pfam" id="PF05871">
    <property type="entry name" value="ESCRT-II"/>
    <property type="match status" value="1"/>
</dbReference>
<reference evidence="4 5" key="1">
    <citation type="submission" date="2024-04" db="EMBL/GenBank/DDBJ databases">
        <title>Tritrichomonas musculus Genome.</title>
        <authorList>
            <person name="Alves-Ferreira E."/>
            <person name="Grigg M."/>
            <person name="Lorenzi H."/>
            <person name="Galac M."/>
        </authorList>
    </citation>
    <scope>NUCLEOTIDE SEQUENCE [LARGE SCALE GENOMIC DNA]</scope>
    <source>
        <strain evidence="4 5">EAF2021</strain>
    </source>
</reference>
<dbReference type="InterPro" id="IPR014041">
    <property type="entry name" value="ESCRT-II_cplx_Vps25-sub_N"/>
</dbReference>
<dbReference type="SUPFAM" id="SSF46785">
    <property type="entry name" value="Winged helix' DNA-binding domain"/>
    <property type="match status" value="2"/>
</dbReference>
<dbReference type="InterPro" id="IPR036388">
    <property type="entry name" value="WH-like_DNA-bd_sf"/>
</dbReference>
<dbReference type="PANTHER" id="PTHR13149:SF0">
    <property type="entry name" value="VACUOLAR PROTEIN-SORTING-ASSOCIATED PROTEIN 25"/>
    <property type="match status" value="1"/>
</dbReference>
<sequence length="187" mass="21915">MSKYKFPPIHDFPPFYTFQEDSHEASRIQVSAWTDIIMKYKKSQKKDTLDLDKELDSDLFNNKAIKRKMSMDDAIKIVSIMVDSQNAEYIDPSNKKKVKLITRKPGEWAEIIFRWATEKSLRNTVITFYEIAEGDDSADQPFYKIDYKELYEAAKVLEKNKRAKIMKSSEIQSSGKEDYVQYGLKIL</sequence>
<evidence type="ECO:0000256" key="3">
    <source>
        <dbReference type="ARBA" id="ARBA00022927"/>
    </source>
</evidence>
<dbReference type="EMBL" id="JAPFFF010000007">
    <property type="protein sequence ID" value="KAK8885576.1"/>
    <property type="molecule type" value="Genomic_DNA"/>
</dbReference>
<evidence type="ECO:0000313" key="5">
    <source>
        <dbReference type="Proteomes" id="UP001470230"/>
    </source>
</evidence>
<dbReference type="Proteomes" id="UP001470230">
    <property type="component" value="Unassembled WGS sequence"/>
</dbReference>
<keyword evidence="5" id="KW-1185">Reference proteome</keyword>
<organism evidence="4 5">
    <name type="scientific">Tritrichomonas musculus</name>
    <dbReference type="NCBI Taxonomy" id="1915356"/>
    <lineage>
        <taxon>Eukaryota</taxon>
        <taxon>Metamonada</taxon>
        <taxon>Parabasalia</taxon>
        <taxon>Tritrichomonadida</taxon>
        <taxon>Tritrichomonadidae</taxon>
        <taxon>Tritrichomonas</taxon>
    </lineage>
</organism>
<dbReference type="Gene3D" id="1.10.10.570">
    <property type="entry name" value="Winged helix' DNA-binding domain. Chain C. Domain 1"/>
    <property type="match status" value="1"/>
</dbReference>
<accession>A0ABR2K4B7</accession>
<protein>
    <submittedName>
        <fullName evidence="4">Vacuolar protein-sorting-associated protein 25</fullName>
    </submittedName>
</protein>